<dbReference type="AlphaFoldDB" id="A0A026WRW4"/>
<accession>A0A026WRW4</accession>
<organism evidence="2 3">
    <name type="scientific">Ooceraea biroi</name>
    <name type="common">Clonal raider ant</name>
    <name type="synonym">Cerapachys biroi</name>
    <dbReference type="NCBI Taxonomy" id="2015173"/>
    <lineage>
        <taxon>Eukaryota</taxon>
        <taxon>Metazoa</taxon>
        <taxon>Ecdysozoa</taxon>
        <taxon>Arthropoda</taxon>
        <taxon>Hexapoda</taxon>
        <taxon>Insecta</taxon>
        <taxon>Pterygota</taxon>
        <taxon>Neoptera</taxon>
        <taxon>Endopterygota</taxon>
        <taxon>Hymenoptera</taxon>
        <taxon>Apocrita</taxon>
        <taxon>Aculeata</taxon>
        <taxon>Formicoidea</taxon>
        <taxon>Formicidae</taxon>
        <taxon>Dorylinae</taxon>
        <taxon>Ooceraea</taxon>
    </lineage>
</organism>
<reference evidence="2 3" key="1">
    <citation type="journal article" date="2014" name="Curr. Biol.">
        <title>The genome of the clonal raider ant Cerapachys biroi.</title>
        <authorList>
            <person name="Oxley P.R."/>
            <person name="Ji L."/>
            <person name="Fetter-Pruneda I."/>
            <person name="McKenzie S.K."/>
            <person name="Li C."/>
            <person name="Hu H."/>
            <person name="Zhang G."/>
            <person name="Kronauer D.J."/>
        </authorList>
    </citation>
    <scope>NUCLEOTIDE SEQUENCE [LARGE SCALE GENOMIC DNA]</scope>
</reference>
<dbReference type="EMBL" id="KK107119">
    <property type="protein sequence ID" value="EZA58673.1"/>
    <property type="molecule type" value="Genomic_DNA"/>
</dbReference>
<gene>
    <name evidence="2" type="ORF">X777_14842</name>
</gene>
<dbReference type="Proteomes" id="UP000053097">
    <property type="component" value="Unassembled WGS sequence"/>
</dbReference>
<name>A0A026WRW4_OOCBI</name>
<feature type="region of interest" description="Disordered" evidence="1">
    <location>
        <begin position="1"/>
        <end position="49"/>
    </location>
</feature>
<feature type="compositionally biased region" description="Polar residues" evidence="1">
    <location>
        <begin position="1"/>
        <end position="19"/>
    </location>
</feature>
<evidence type="ECO:0000256" key="1">
    <source>
        <dbReference type="SAM" id="MobiDB-lite"/>
    </source>
</evidence>
<sequence>MRKFLQITTNSKRSSSAQHQPPPTGTAVRLTMSDDGHSSAFQPFGVEVS</sequence>
<evidence type="ECO:0000313" key="3">
    <source>
        <dbReference type="Proteomes" id="UP000053097"/>
    </source>
</evidence>
<proteinExistence type="predicted"/>
<keyword evidence="3" id="KW-1185">Reference proteome</keyword>
<evidence type="ECO:0000313" key="2">
    <source>
        <dbReference type="EMBL" id="EZA58673.1"/>
    </source>
</evidence>
<protein>
    <submittedName>
        <fullName evidence="2">Uncharacterized protein</fullName>
    </submittedName>
</protein>